<dbReference type="AlphaFoldDB" id="A0A835EM89"/>
<dbReference type="OrthoDB" id="618776at2759"/>
<organism evidence="1 2">
    <name type="scientific">Digitaria exilis</name>
    <dbReference type="NCBI Taxonomy" id="1010633"/>
    <lineage>
        <taxon>Eukaryota</taxon>
        <taxon>Viridiplantae</taxon>
        <taxon>Streptophyta</taxon>
        <taxon>Embryophyta</taxon>
        <taxon>Tracheophyta</taxon>
        <taxon>Spermatophyta</taxon>
        <taxon>Magnoliopsida</taxon>
        <taxon>Liliopsida</taxon>
        <taxon>Poales</taxon>
        <taxon>Poaceae</taxon>
        <taxon>PACMAD clade</taxon>
        <taxon>Panicoideae</taxon>
        <taxon>Panicodae</taxon>
        <taxon>Paniceae</taxon>
        <taxon>Anthephorinae</taxon>
        <taxon>Digitaria</taxon>
    </lineage>
</organism>
<accession>A0A835EM89</accession>
<reference evidence="1" key="1">
    <citation type="submission" date="2020-07" db="EMBL/GenBank/DDBJ databases">
        <title>Genome sequence and genetic diversity analysis of an under-domesticated orphan crop, white fonio (Digitaria exilis).</title>
        <authorList>
            <person name="Bennetzen J.L."/>
            <person name="Chen S."/>
            <person name="Ma X."/>
            <person name="Wang X."/>
            <person name="Yssel A.E.J."/>
            <person name="Chaluvadi S.R."/>
            <person name="Johnson M."/>
            <person name="Gangashetty P."/>
            <person name="Hamidou F."/>
            <person name="Sanogo M.D."/>
            <person name="Zwaenepoel A."/>
            <person name="Wallace J."/>
            <person name="Van De Peer Y."/>
            <person name="Van Deynze A."/>
        </authorList>
    </citation>
    <scope>NUCLEOTIDE SEQUENCE</scope>
    <source>
        <tissue evidence="1">Leaves</tissue>
    </source>
</reference>
<dbReference type="Proteomes" id="UP000636709">
    <property type="component" value="Unassembled WGS sequence"/>
</dbReference>
<evidence type="ECO:0000313" key="1">
    <source>
        <dbReference type="EMBL" id="KAF8698841.1"/>
    </source>
</evidence>
<gene>
    <name evidence="1" type="ORF">HU200_035101</name>
</gene>
<protein>
    <submittedName>
        <fullName evidence="1">Uncharacterized protein</fullName>
    </submittedName>
</protein>
<name>A0A835EM89_9POAL</name>
<sequence length="189" mass="22037">MEPVIEMYFQRIIPLSEQRARRRTVVVQREAASISKQDFPHLKLGILFSPHGVPEGMAPVSGSSTIEFIDGKQQHVMHKNISLEQLDEIMLPKAVDWLYKKAEATLYQLFWKSNHETAYLLLEKIGVEETPRGSISDDDLRDRIIQRRKDPKLERWLQVFTDFLKPWVPLAPDTVQSQVLEWIKKADEM</sequence>
<dbReference type="EMBL" id="JACEFO010001862">
    <property type="protein sequence ID" value="KAF8698841.1"/>
    <property type="molecule type" value="Genomic_DNA"/>
</dbReference>
<proteinExistence type="predicted"/>
<keyword evidence="2" id="KW-1185">Reference proteome</keyword>
<evidence type="ECO:0000313" key="2">
    <source>
        <dbReference type="Proteomes" id="UP000636709"/>
    </source>
</evidence>
<comment type="caution">
    <text evidence="1">The sequence shown here is derived from an EMBL/GenBank/DDBJ whole genome shotgun (WGS) entry which is preliminary data.</text>
</comment>